<dbReference type="Proteomes" id="UP001151760">
    <property type="component" value="Unassembled WGS sequence"/>
</dbReference>
<comment type="caution">
    <text evidence="2">The sequence shown here is derived from an EMBL/GenBank/DDBJ whole genome shotgun (WGS) entry which is preliminary data.</text>
</comment>
<evidence type="ECO:0000313" key="3">
    <source>
        <dbReference type="Proteomes" id="UP001151760"/>
    </source>
</evidence>
<sequence>MGLLRIELEKVKEEKEVNEYVPKGINLKPTTSCDKESDNSKENTDDSLKQQQKTNSKTSSVKPPLKVDKDWKEKFFSPANHVREEEPKKARENNDAPIIEDWGRQIQVNNGLGPQRKLTSYVYVQEQFTTKDKGFVDRGNAQGTRQET</sequence>
<name>A0ABQ4ZHY1_9ASTR</name>
<protein>
    <submittedName>
        <fullName evidence="2">Uncharacterized protein</fullName>
    </submittedName>
</protein>
<evidence type="ECO:0000313" key="2">
    <source>
        <dbReference type="EMBL" id="GJS89331.1"/>
    </source>
</evidence>
<feature type="compositionally biased region" description="Basic and acidic residues" evidence="1">
    <location>
        <begin position="33"/>
        <end position="48"/>
    </location>
</feature>
<gene>
    <name evidence="2" type="ORF">Tco_0771967</name>
</gene>
<feature type="compositionally biased region" description="Polar residues" evidence="1">
    <location>
        <begin position="49"/>
        <end position="61"/>
    </location>
</feature>
<organism evidence="2 3">
    <name type="scientific">Tanacetum coccineum</name>
    <dbReference type="NCBI Taxonomy" id="301880"/>
    <lineage>
        <taxon>Eukaryota</taxon>
        <taxon>Viridiplantae</taxon>
        <taxon>Streptophyta</taxon>
        <taxon>Embryophyta</taxon>
        <taxon>Tracheophyta</taxon>
        <taxon>Spermatophyta</taxon>
        <taxon>Magnoliopsida</taxon>
        <taxon>eudicotyledons</taxon>
        <taxon>Gunneridae</taxon>
        <taxon>Pentapetalae</taxon>
        <taxon>asterids</taxon>
        <taxon>campanulids</taxon>
        <taxon>Asterales</taxon>
        <taxon>Asteraceae</taxon>
        <taxon>Asteroideae</taxon>
        <taxon>Anthemideae</taxon>
        <taxon>Anthemidinae</taxon>
        <taxon>Tanacetum</taxon>
    </lineage>
</organism>
<accession>A0ABQ4ZHY1</accession>
<reference evidence="2" key="1">
    <citation type="journal article" date="2022" name="Int. J. Mol. Sci.">
        <title>Draft Genome of Tanacetum Coccineum: Genomic Comparison of Closely Related Tanacetum-Family Plants.</title>
        <authorList>
            <person name="Yamashiro T."/>
            <person name="Shiraishi A."/>
            <person name="Nakayama K."/>
            <person name="Satake H."/>
        </authorList>
    </citation>
    <scope>NUCLEOTIDE SEQUENCE</scope>
</reference>
<evidence type="ECO:0000256" key="1">
    <source>
        <dbReference type="SAM" id="MobiDB-lite"/>
    </source>
</evidence>
<feature type="region of interest" description="Disordered" evidence="1">
    <location>
        <begin position="20"/>
        <end position="72"/>
    </location>
</feature>
<dbReference type="EMBL" id="BQNB010011342">
    <property type="protein sequence ID" value="GJS89331.1"/>
    <property type="molecule type" value="Genomic_DNA"/>
</dbReference>
<reference evidence="2" key="2">
    <citation type="submission" date="2022-01" db="EMBL/GenBank/DDBJ databases">
        <authorList>
            <person name="Yamashiro T."/>
            <person name="Shiraishi A."/>
            <person name="Satake H."/>
            <person name="Nakayama K."/>
        </authorList>
    </citation>
    <scope>NUCLEOTIDE SEQUENCE</scope>
</reference>
<proteinExistence type="predicted"/>
<keyword evidence="3" id="KW-1185">Reference proteome</keyword>